<sequence length="205" mass="22705">MNNPTPYERLGITEDASFEEVRDARDRLLGELDGDESQQELIEAAYDAVLMDRLRARQEGKIKVPDRIRFPERLSSNLPLTVQASPPKGTPAWLSRLIDQPTRKELLISLGVFAGLAMLSALLPTASTTWLALGLLASIYLVTRKENRFGRALLIAFVGIAVGIVLAALLDQVLFLSRLSGGTFPGSLTMMVILLVMWLFTSFFR</sequence>
<name>A0AAW9PU50_9CYAN</name>
<gene>
    <name evidence="2" type="ORF">V2H45_04275</name>
</gene>
<dbReference type="Proteomes" id="UP001333818">
    <property type="component" value="Unassembled WGS sequence"/>
</dbReference>
<keyword evidence="3" id="KW-1185">Reference proteome</keyword>
<evidence type="ECO:0000313" key="2">
    <source>
        <dbReference type="EMBL" id="MEE3715961.1"/>
    </source>
</evidence>
<dbReference type="PANTHER" id="PTHR33372">
    <property type="match status" value="1"/>
</dbReference>
<dbReference type="InterPro" id="IPR021788">
    <property type="entry name" value="CPP1-like"/>
</dbReference>
<feature type="transmembrane region" description="Helical" evidence="1">
    <location>
        <begin position="128"/>
        <end position="143"/>
    </location>
</feature>
<keyword evidence="1" id="KW-1133">Transmembrane helix</keyword>
<proteinExistence type="predicted"/>
<reference evidence="2" key="1">
    <citation type="submission" date="2024-01" db="EMBL/GenBank/DDBJ databases">
        <title>Bank of Algae and Cyanobacteria of the Azores (BACA) strain genomes.</title>
        <authorList>
            <person name="Luz R."/>
            <person name="Cordeiro R."/>
            <person name="Fonseca A."/>
            <person name="Goncalves V."/>
        </authorList>
    </citation>
    <scope>NUCLEOTIDE SEQUENCE</scope>
    <source>
        <strain evidence="2">BACA0141</strain>
    </source>
</reference>
<dbReference type="Pfam" id="PF11833">
    <property type="entry name" value="CPP1-like"/>
    <property type="match status" value="1"/>
</dbReference>
<protein>
    <submittedName>
        <fullName evidence="2">CPP1-like family protein</fullName>
    </submittedName>
</protein>
<feature type="transmembrane region" description="Helical" evidence="1">
    <location>
        <begin position="152"/>
        <end position="170"/>
    </location>
</feature>
<dbReference type="RefSeq" id="WP_330482385.1">
    <property type="nucleotide sequence ID" value="NZ_JAZBJZ010000010.1"/>
</dbReference>
<evidence type="ECO:0000313" key="3">
    <source>
        <dbReference type="Proteomes" id="UP001333818"/>
    </source>
</evidence>
<dbReference type="PANTHER" id="PTHR33372:SF2">
    <property type="entry name" value="PROTEIN CHAPERONE-LIKE PROTEIN OF POR1, CHLOROPLASTIC"/>
    <property type="match status" value="1"/>
</dbReference>
<comment type="caution">
    <text evidence="2">The sequence shown here is derived from an EMBL/GenBank/DDBJ whole genome shotgun (WGS) entry which is preliminary data.</text>
</comment>
<feature type="transmembrane region" description="Helical" evidence="1">
    <location>
        <begin position="182"/>
        <end position="204"/>
    </location>
</feature>
<keyword evidence="1" id="KW-0472">Membrane</keyword>
<organism evidence="2 3">
    <name type="scientific">Tumidithrix elongata BACA0141</name>
    <dbReference type="NCBI Taxonomy" id="2716417"/>
    <lineage>
        <taxon>Bacteria</taxon>
        <taxon>Bacillati</taxon>
        <taxon>Cyanobacteriota</taxon>
        <taxon>Cyanophyceae</taxon>
        <taxon>Pseudanabaenales</taxon>
        <taxon>Pseudanabaenaceae</taxon>
        <taxon>Tumidithrix</taxon>
        <taxon>Tumidithrix elongata</taxon>
    </lineage>
</organism>
<keyword evidence="1" id="KW-0812">Transmembrane</keyword>
<dbReference type="AlphaFoldDB" id="A0AAW9PU50"/>
<accession>A0AAW9PU50</accession>
<dbReference type="EMBL" id="JAZBJZ010000010">
    <property type="protein sequence ID" value="MEE3715961.1"/>
    <property type="molecule type" value="Genomic_DNA"/>
</dbReference>
<evidence type="ECO:0000256" key="1">
    <source>
        <dbReference type="SAM" id="Phobius"/>
    </source>
</evidence>